<evidence type="ECO:0000256" key="1">
    <source>
        <dbReference type="SAM" id="MobiDB-lite"/>
    </source>
</evidence>
<dbReference type="SUPFAM" id="SSF56219">
    <property type="entry name" value="DNase I-like"/>
    <property type="match status" value="1"/>
</dbReference>
<reference evidence="3 4" key="1">
    <citation type="journal article" date="2018" name="Sci. Rep.">
        <title>Genome sequence of the cauliflower mushroom Sparassis crispa (Hanabiratake) and its association with beneficial usage.</title>
        <authorList>
            <person name="Kiyama R."/>
            <person name="Furutani Y."/>
            <person name="Kawaguchi K."/>
            <person name="Nakanishi T."/>
        </authorList>
    </citation>
    <scope>NUCLEOTIDE SEQUENCE [LARGE SCALE GENOMIC DNA]</scope>
</reference>
<organism evidence="3 4">
    <name type="scientific">Sparassis crispa</name>
    <dbReference type="NCBI Taxonomy" id="139825"/>
    <lineage>
        <taxon>Eukaryota</taxon>
        <taxon>Fungi</taxon>
        <taxon>Dikarya</taxon>
        <taxon>Basidiomycota</taxon>
        <taxon>Agaricomycotina</taxon>
        <taxon>Agaricomycetes</taxon>
        <taxon>Polyporales</taxon>
        <taxon>Sparassidaceae</taxon>
        <taxon>Sparassis</taxon>
    </lineage>
</organism>
<gene>
    <name evidence="3" type="ORF">SCP_0704720</name>
</gene>
<dbReference type="GeneID" id="38782202"/>
<keyword evidence="3" id="KW-0548">Nucleotidyltransferase</keyword>
<dbReference type="Gene3D" id="3.60.10.10">
    <property type="entry name" value="Endonuclease/exonuclease/phosphatase"/>
    <property type="match status" value="1"/>
</dbReference>
<dbReference type="OrthoDB" id="2830306at2759"/>
<keyword evidence="3" id="KW-0695">RNA-directed DNA polymerase</keyword>
<keyword evidence="4" id="KW-1185">Reference proteome</keyword>
<dbReference type="Proteomes" id="UP000287166">
    <property type="component" value="Unassembled WGS sequence"/>
</dbReference>
<sequence>MIWAGDFNRHHFMWDEERNHHLFTREALSQSQPLLDNITAFDLTMLLPQGTPTLEAALTKNYTQPDNVFASPDITNKLLSCDTAPALRPPYTDHIPIALTLDIAIHPAHEALRCNFRDVDWNIFRTCLKRNLNSYMLGEGELTTTEQFNIVLKSVSDAISETIKTTVPISRPTPFTKCWWSKDLAKSRRALQRLARASHRLCHIPDHPSHAEYRKVHNHYGDEIKLAKQDHWEAWLESSDPDSIWTINRFTAAGPTDGSRPRVPPLKDGNSPLAEDNEAKSAILYRAFFPASGDPPLLHAKPKYCKPAFRFMFITNAQIEAVIKRLKQLKAPGPDEAPNEVYKHCIALLLPHLGHLF</sequence>
<accession>A0A401GSU2</accession>
<dbReference type="AlphaFoldDB" id="A0A401GSU2"/>
<feature type="domain" description="Endonuclease/exonuclease/phosphatase" evidence="2">
    <location>
        <begin position="2"/>
        <end position="82"/>
    </location>
</feature>
<dbReference type="Pfam" id="PF14529">
    <property type="entry name" value="Exo_endo_phos_2"/>
    <property type="match status" value="1"/>
</dbReference>
<comment type="caution">
    <text evidence="3">The sequence shown here is derived from an EMBL/GenBank/DDBJ whole genome shotgun (WGS) entry which is preliminary data.</text>
</comment>
<evidence type="ECO:0000313" key="4">
    <source>
        <dbReference type="Proteomes" id="UP000287166"/>
    </source>
</evidence>
<dbReference type="InterPro" id="IPR005135">
    <property type="entry name" value="Endo/exonuclease/phosphatase"/>
</dbReference>
<evidence type="ECO:0000259" key="2">
    <source>
        <dbReference type="Pfam" id="PF14529"/>
    </source>
</evidence>
<proteinExistence type="predicted"/>
<keyword evidence="3" id="KW-0808">Transferase</keyword>
<dbReference type="EMBL" id="BFAD01000007">
    <property type="protein sequence ID" value="GBE85285.1"/>
    <property type="molecule type" value="Genomic_DNA"/>
</dbReference>
<dbReference type="InterPro" id="IPR036691">
    <property type="entry name" value="Endo/exonu/phosph_ase_sf"/>
</dbReference>
<evidence type="ECO:0000313" key="3">
    <source>
        <dbReference type="EMBL" id="GBE85285.1"/>
    </source>
</evidence>
<protein>
    <submittedName>
        <fullName evidence="3">RNA-directed DNA polymerase from mobile element jockey</fullName>
    </submittedName>
</protein>
<dbReference type="GO" id="GO:0003964">
    <property type="term" value="F:RNA-directed DNA polymerase activity"/>
    <property type="evidence" value="ECO:0007669"/>
    <property type="project" value="UniProtKB-KW"/>
</dbReference>
<dbReference type="RefSeq" id="XP_027616198.1">
    <property type="nucleotide sequence ID" value="XM_027760397.1"/>
</dbReference>
<dbReference type="InParanoid" id="A0A401GSU2"/>
<name>A0A401GSU2_9APHY</name>
<feature type="region of interest" description="Disordered" evidence="1">
    <location>
        <begin position="253"/>
        <end position="272"/>
    </location>
</feature>